<organism evidence="2 3">
    <name type="scientific">Nocardia africana</name>
    <dbReference type="NCBI Taxonomy" id="134964"/>
    <lineage>
        <taxon>Bacteria</taxon>
        <taxon>Bacillati</taxon>
        <taxon>Actinomycetota</taxon>
        <taxon>Actinomycetes</taxon>
        <taxon>Mycobacteriales</taxon>
        <taxon>Nocardiaceae</taxon>
        <taxon>Nocardia</taxon>
    </lineage>
</organism>
<gene>
    <name evidence="1" type="ORF">ACFYTH_23120</name>
    <name evidence="2" type="ORF">NCTC13184_00260</name>
</gene>
<dbReference type="Proteomes" id="UP001601521">
    <property type="component" value="Unassembled WGS sequence"/>
</dbReference>
<dbReference type="EMBL" id="JBIALX010000009">
    <property type="protein sequence ID" value="MFF0456268.1"/>
    <property type="molecule type" value="Genomic_DNA"/>
</dbReference>
<accession>A0A378WI29</accession>
<keyword evidence="4" id="KW-1185">Reference proteome</keyword>
<evidence type="ECO:0000313" key="3">
    <source>
        <dbReference type="Proteomes" id="UP000255082"/>
    </source>
</evidence>
<evidence type="ECO:0000313" key="2">
    <source>
        <dbReference type="EMBL" id="SUA40936.1"/>
    </source>
</evidence>
<evidence type="ECO:0000313" key="4">
    <source>
        <dbReference type="Proteomes" id="UP001601521"/>
    </source>
</evidence>
<name>A0A378WI29_9NOCA</name>
<evidence type="ECO:0008006" key="5">
    <source>
        <dbReference type="Google" id="ProtNLM"/>
    </source>
</evidence>
<reference evidence="2 3" key="1">
    <citation type="submission" date="2018-06" db="EMBL/GenBank/DDBJ databases">
        <authorList>
            <consortium name="Pathogen Informatics"/>
            <person name="Doyle S."/>
        </authorList>
    </citation>
    <scope>NUCLEOTIDE SEQUENCE [LARGE SCALE GENOMIC DNA]</scope>
    <source>
        <strain evidence="2 3">NCTC13184</strain>
    </source>
</reference>
<evidence type="ECO:0000313" key="1">
    <source>
        <dbReference type="EMBL" id="MFF0456268.1"/>
    </source>
</evidence>
<protein>
    <recommendedName>
        <fullName evidence="5">DNA-directed RNA polymerase subunit beta</fullName>
    </recommendedName>
</protein>
<dbReference type="EMBL" id="UGRU01000001">
    <property type="protein sequence ID" value="SUA40936.1"/>
    <property type="molecule type" value="Genomic_DNA"/>
</dbReference>
<dbReference type="AlphaFoldDB" id="A0A378WI29"/>
<proteinExistence type="predicted"/>
<reference evidence="1 4" key="2">
    <citation type="submission" date="2024-10" db="EMBL/GenBank/DDBJ databases">
        <title>The Natural Products Discovery Center: Release of the First 8490 Sequenced Strains for Exploring Actinobacteria Biosynthetic Diversity.</title>
        <authorList>
            <person name="Kalkreuter E."/>
            <person name="Kautsar S.A."/>
            <person name="Yang D."/>
            <person name="Bader C.D."/>
            <person name="Teijaro C.N."/>
            <person name="Fluegel L."/>
            <person name="Davis C.M."/>
            <person name="Simpson J.R."/>
            <person name="Lauterbach L."/>
            <person name="Steele A.D."/>
            <person name="Gui C."/>
            <person name="Meng S."/>
            <person name="Li G."/>
            <person name="Viehrig K."/>
            <person name="Ye F."/>
            <person name="Su P."/>
            <person name="Kiefer A.F."/>
            <person name="Nichols A."/>
            <person name="Cepeda A.J."/>
            <person name="Yan W."/>
            <person name="Fan B."/>
            <person name="Jiang Y."/>
            <person name="Adhikari A."/>
            <person name="Zheng C.-J."/>
            <person name="Schuster L."/>
            <person name="Cowan T.M."/>
            <person name="Smanski M.J."/>
            <person name="Chevrette M.G."/>
            <person name="De Carvalho L.P.S."/>
            <person name="Shen B."/>
        </authorList>
    </citation>
    <scope>NUCLEOTIDE SEQUENCE [LARGE SCALE GENOMIC DNA]</scope>
    <source>
        <strain evidence="1 4">NPDC004550</strain>
    </source>
</reference>
<dbReference type="RefSeq" id="WP_227995613.1">
    <property type="nucleotide sequence ID" value="NZ_JAJFOE010000002.1"/>
</dbReference>
<dbReference type="Proteomes" id="UP000255082">
    <property type="component" value="Unassembled WGS sequence"/>
</dbReference>
<sequence>MSTRDPLAGAIEPNITTITTAPRAVTQEALVRCRRYRKENGLYGIVEPVRGRILLEIGPVGAITVPAALGAPIREYLTVRGHRGPIIGHPRSARWTFLTGHVDESATDAAIASDMFHRCAALVAPGTTIVLPSPADERTGYRVWIDSPHSDYRPELAEVLTATRQCRPDPY</sequence>